<sequence length="148" mass="16090">MKTYELTAETTIDRPAAHVWELVADYANDSAWRTGVVTMTAAPPGLAAPGTRTVEELRFAGRTWRNLGEVGTVEPGVRFTWRTDSGADAAGARTVRATAPGRCLVRLELRLTPHGLERAVGPLLAYMLRRNLIRDLAALRALAESGHV</sequence>
<dbReference type="InterPro" id="IPR019587">
    <property type="entry name" value="Polyketide_cyclase/dehydratase"/>
</dbReference>
<keyword evidence="2" id="KW-1185">Reference proteome</keyword>
<accession>A0ABR4ZF81</accession>
<dbReference type="Pfam" id="PF10604">
    <property type="entry name" value="Polyketide_cyc2"/>
    <property type="match status" value="1"/>
</dbReference>
<dbReference type="Gene3D" id="3.30.530.20">
    <property type="match status" value="1"/>
</dbReference>
<protein>
    <recommendedName>
        <fullName evidence="3">Polyketide cyclase</fullName>
    </recommendedName>
</protein>
<gene>
    <name evidence="1" type="ORF">FG87_16460</name>
</gene>
<comment type="caution">
    <text evidence="1">The sequence shown here is derived from an EMBL/GenBank/DDBJ whole genome shotgun (WGS) entry which is preliminary data.</text>
</comment>
<evidence type="ECO:0000313" key="1">
    <source>
        <dbReference type="EMBL" id="KIA63969.1"/>
    </source>
</evidence>
<reference evidence="1 2" key="1">
    <citation type="journal article" date="2014" name="Int. J. Syst. Evol. Microbiol.">
        <title>Nocardia vulneris sp. nov., isolated from wounds of human patients in North America.</title>
        <authorList>
            <person name="Lasker B.A."/>
            <person name="Bell M."/>
            <person name="Klenk H.P."/>
            <person name="Sproer C."/>
            <person name="Schumann C."/>
            <person name="Schumann P."/>
            <person name="Brown J.M."/>
        </authorList>
    </citation>
    <scope>NUCLEOTIDE SEQUENCE [LARGE SCALE GENOMIC DNA]</scope>
    <source>
        <strain evidence="1 2">W9851</strain>
    </source>
</reference>
<proteinExistence type="predicted"/>
<dbReference type="InterPro" id="IPR023393">
    <property type="entry name" value="START-like_dom_sf"/>
</dbReference>
<name>A0ABR4ZF81_9NOCA</name>
<organism evidence="1 2">
    <name type="scientific">Nocardia vulneris</name>
    <dbReference type="NCBI Taxonomy" id="1141657"/>
    <lineage>
        <taxon>Bacteria</taxon>
        <taxon>Bacillati</taxon>
        <taxon>Actinomycetota</taxon>
        <taxon>Actinomycetes</taxon>
        <taxon>Mycobacteriales</taxon>
        <taxon>Nocardiaceae</taxon>
        <taxon>Nocardia</taxon>
    </lineage>
</organism>
<dbReference type="EMBL" id="JNFP01000017">
    <property type="protein sequence ID" value="KIA63969.1"/>
    <property type="molecule type" value="Genomic_DNA"/>
</dbReference>
<dbReference type="RefSeq" id="WP_043670977.1">
    <property type="nucleotide sequence ID" value="NZ_BDCI01000017.1"/>
</dbReference>
<dbReference type="Proteomes" id="UP000031364">
    <property type="component" value="Unassembled WGS sequence"/>
</dbReference>
<evidence type="ECO:0008006" key="3">
    <source>
        <dbReference type="Google" id="ProtNLM"/>
    </source>
</evidence>
<evidence type="ECO:0000313" key="2">
    <source>
        <dbReference type="Proteomes" id="UP000031364"/>
    </source>
</evidence>
<dbReference type="SUPFAM" id="SSF55961">
    <property type="entry name" value="Bet v1-like"/>
    <property type="match status" value="1"/>
</dbReference>